<evidence type="ECO:0000313" key="2">
    <source>
        <dbReference type="EMBL" id="AOS46206.1"/>
    </source>
</evidence>
<dbReference type="KEGG" id="obg:Verru16b_03303"/>
<dbReference type="RefSeq" id="WP_157772503.1">
    <property type="nucleotide sequence ID" value="NZ_CP016094.1"/>
</dbReference>
<evidence type="ECO:0000313" key="3">
    <source>
        <dbReference type="Proteomes" id="UP000095228"/>
    </source>
</evidence>
<organism evidence="2 3">
    <name type="scientific">Lacunisphaera limnophila</name>
    <dbReference type="NCBI Taxonomy" id="1838286"/>
    <lineage>
        <taxon>Bacteria</taxon>
        <taxon>Pseudomonadati</taxon>
        <taxon>Verrucomicrobiota</taxon>
        <taxon>Opitutia</taxon>
        <taxon>Opitutales</taxon>
        <taxon>Opitutaceae</taxon>
        <taxon>Lacunisphaera</taxon>
    </lineage>
</organism>
<feature type="transmembrane region" description="Helical" evidence="1">
    <location>
        <begin position="27"/>
        <end position="44"/>
    </location>
</feature>
<dbReference type="STRING" id="1838286.Verru16b_03303"/>
<keyword evidence="3" id="KW-1185">Reference proteome</keyword>
<dbReference type="EMBL" id="CP016094">
    <property type="protein sequence ID" value="AOS46206.1"/>
    <property type="molecule type" value="Genomic_DNA"/>
</dbReference>
<protein>
    <submittedName>
        <fullName evidence="2">Uncharacterized protein</fullName>
    </submittedName>
</protein>
<feature type="transmembrane region" description="Helical" evidence="1">
    <location>
        <begin position="6"/>
        <end position="22"/>
    </location>
</feature>
<proteinExistence type="predicted"/>
<dbReference type="AlphaFoldDB" id="A0A1D8AZ85"/>
<gene>
    <name evidence="2" type="ORF">Verru16b_03303</name>
</gene>
<accession>A0A1D8AZ85</accession>
<sequence length="53" mass="6049">MKTPLTAIITGALLWFLYLFFGRQIDLAFCAIILFGTGIVAWTVEQYGHHRPH</sequence>
<dbReference type="Proteomes" id="UP000095228">
    <property type="component" value="Chromosome"/>
</dbReference>
<keyword evidence="1" id="KW-1133">Transmembrane helix</keyword>
<evidence type="ECO:0000256" key="1">
    <source>
        <dbReference type="SAM" id="Phobius"/>
    </source>
</evidence>
<keyword evidence="1" id="KW-0472">Membrane</keyword>
<keyword evidence="1" id="KW-0812">Transmembrane</keyword>
<reference evidence="2 3" key="1">
    <citation type="submission" date="2016-06" db="EMBL/GenBank/DDBJ databases">
        <title>Three novel species with peptidoglycan cell walls form the new genus Lacunisphaera gen. nov. in the family Opitutaceae of the verrucomicrobial subdivision 4.</title>
        <authorList>
            <person name="Rast P."/>
            <person name="Gloeckner I."/>
            <person name="Jogler M."/>
            <person name="Boedeker C."/>
            <person name="Jeske O."/>
            <person name="Wiegand S."/>
            <person name="Reinhardt R."/>
            <person name="Schumann P."/>
            <person name="Rohde M."/>
            <person name="Spring S."/>
            <person name="Gloeckner F.O."/>
            <person name="Jogler C."/>
        </authorList>
    </citation>
    <scope>NUCLEOTIDE SEQUENCE [LARGE SCALE GENOMIC DNA]</scope>
    <source>
        <strain evidence="2 3">IG16b</strain>
    </source>
</reference>
<name>A0A1D8AZ85_9BACT</name>